<dbReference type="Gene3D" id="2.130.10.10">
    <property type="entry name" value="YVTN repeat-like/Quinoprotein amine dehydrogenase"/>
    <property type="match status" value="2"/>
</dbReference>
<evidence type="ECO:0000256" key="5">
    <source>
        <dbReference type="SAM" id="Phobius"/>
    </source>
</evidence>
<evidence type="ECO:0000256" key="1">
    <source>
        <dbReference type="ARBA" id="ARBA00022574"/>
    </source>
</evidence>
<dbReference type="PANTHER" id="PTHR22844">
    <property type="entry name" value="F-BOX AND WD40 DOMAIN PROTEIN"/>
    <property type="match status" value="1"/>
</dbReference>
<dbReference type="InterPro" id="IPR001680">
    <property type="entry name" value="WD40_rpt"/>
</dbReference>
<dbReference type="PROSITE" id="PS50082">
    <property type="entry name" value="WD_REPEATS_2"/>
    <property type="match status" value="4"/>
</dbReference>
<dbReference type="SUPFAM" id="SSF50978">
    <property type="entry name" value="WD40 repeat-like"/>
    <property type="match status" value="1"/>
</dbReference>
<dbReference type="eggNOG" id="KOG4155">
    <property type="taxonomic scope" value="Eukaryota"/>
</dbReference>
<dbReference type="PRINTS" id="PR00320">
    <property type="entry name" value="GPROTEINBRPT"/>
</dbReference>
<dbReference type="FunFam" id="2.130.10.10:FF:000775">
    <property type="entry name" value="BnaA09g28200D protein"/>
    <property type="match status" value="1"/>
</dbReference>
<reference evidence="6 7" key="2">
    <citation type="journal article" date="2013" name="Plant Cell Physiol.">
        <title>Rice Annotation Project Database (RAP-DB): an integrative and interactive database for rice genomics.</title>
        <authorList>
            <person name="Sakai H."/>
            <person name="Lee S.S."/>
            <person name="Tanaka T."/>
            <person name="Numa H."/>
            <person name="Kim J."/>
            <person name="Kawahara Y."/>
            <person name="Wakimoto H."/>
            <person name="Yang C.C."/>
            <person name="Iwamoto M."/>
            <person name="Abe T."/>
            <person name="Yamada Y."/>
            <person name="Muto A."/>
            <person name="Inokuchi H."/>
            <person name="Ikemura T."/>
            <person name="Matsumoto T."/>
            <person name="Sasaki T."/>
            <person name="Itoh T."/>
        </authorList>
    </citation>
    <scope>NUCLEOTIDE SEQUENCE [LARGE SCALE GENOMIC DNA]</scope>
    <source>
        <strain evidence="7">cv. Nipponbare</strain>
    </source>
</reference>
<sequence length="599" mass="64596">MRYSYTKDNKNGRVPLPLSDQVELSALQEHDTVGPTTSPNSPFQEIIHCTAPTSIRRHVSHHRILRLFPEKKPRASPTVHLSQPPPLYIPLLLSSTHLSVYFQSFDEFFLPSLPLPLVFFFFFFYFYEVIDQLRMGNHKKLLQFLRPADTAVAAARLSDDDDDGGAPSSVPPSPMSTWSGRTSAAASPSPYVMSPWVNLPGFGVGGGDEMVAGGGGTGLLGSLVKEDGHVYSLAAAGELLYTGTDSKNVRVWRHRREFAGFRSGSGLVKAIVVAGDGRIYTGHQDGKVRVWRASADDPAVHRRVGSLPGLGDVLRSAVRPSRYVETRRRHSALWLRHFDAVSCLSLDAAAGLLYSGSWDKTFKVWRVSDSRCLESVRAHDDAVNTVAAAGFDALVFTGSADGAVKVWRREPGKGGATRHAMERVLRKGESAVTAIAVAAEARVVYVGSSDGAVTHWQWRRGGAGVAGPPRNGGALRGHRMAVLCLAVAGRVVVSGSADRTISVWRREEGADHARLAVLAGHTGPVKCVAMDEEDDTAGDKRWVVYSGSLDGSVKVWRVSSTPDAAAARTPAHGWKATPSPLGAWTPYAATPARKRMAAA</sequence>
<keyword evidence="1 3" id="KW-0853">WD repeat</keyword>
<keyword evidence="5" id="KW-0472">Membrane</keyword>
<dbReference type="Proteomes" id="UP000059680">
    <property type="component" value="Chromosome 12"/>
</dbReference>
<reference evidence="7" key="1">
    <citation type="journal article" date="2005" name="Nature">
        <title>The map-based sequence of the rice genome.</title>
        <authorList>
            <consortium name="International rice genome sequencing project (IRGSP)"/>
            <person name="Matsumoto T."/>
            <person name="Wu J."/>
            <person name="Kanamori H."/>
            <person name="Katayose Y."/>
            <person name="Fujisawa M."/>
            <person name="Namiki N."/>
            <person name="Mizuno H."/>
            <person name="Yamamoto K."/>
            <person name="Antonio B.A."/>
            <person name="Baba T."/>
            <person name="Sakata K."/>
            <person name="Nagamura Y."/>
            <person name="Aoki H."/>
            <person name="Arikawa K."/>
            <person name="Arita K."/>
            <person name="Bito T."/>
            <person name="Chiden Y."/>
            <person name="Fujitsuka N."/>
            <person name="Fukunaka R."/>
            <person name="Hamada M."/>
            <person name="Harada C."/>
            <person name="Hayashi A."/>
            <person name="Hijishita S."/>
            <person name="Honda M."/>
            <person name="Hosokawa S."/>
            <person name="Ichikawa Y."/>
            <person name="Idonuma A."/>
            <person name="Iijima M."/>
            <person name="Ikeda M."/>
            <person name="Ikeno M."/>
            <person name="Ito K."/>
            <person name="Ito S."/>
            <person name="Ito T."/>
            <person name="Ito Y."/>
            <person name="Ito Y."/>
            <person name="Iwabuchi A."/>
            <person name="Kamiya K."/>
            <person name="Karasawa W."/>
            <person name="Kurita K."/>
            <person name="Katagiri S."/>
            <person name="Kikuta A."/>
            <person name="Kobayashi H."/>
            <person name="Kobayashi N."/>
            <person name="Machita K."/>
            <person name="Maehara T."/>
            <person name="Masukawa M."/>
            <person name="Mizubayashi T."/>
            <person name="Mukai Y."/>
            <person name="Nagasaki H."/>
            <person name="Nagata Y."/>
            <person name="Naito S."/>
            <person name="Nakashima M."/>
            <person name="Nakama Y."/>
            <person name="Nakamichi Y."/>
            <person name="Nakamura M."/>
            <person name="Meguro A."/>
            <person name="Negishi M."/>
            <person name="Ohta I."/>
            <person name="Ohta T."/>
            <person name="Okamoto M."/>
            <person name="Ono N."/>
            <person name="Saji S."/>
            <person name="Sakaguchi M."/>
            <person name="Sakai K."/>
            <person name="Shibata M."/>
            <person name="Shimokawa T."/>
            <person name="Song J."/>
            <person name="Takazaki Y."/>
            <person name="Terasawa K."/>
            <person name="Tsugane M."/>
            <person name="Tsuji K."/>
            <person name="Ueda S."/>
            <person name="Waki K."/>
            <person name="Yamagata H."/>
            <person name="Yamamoto M."/>
            <person name="Yamamoto S."/>
            <person name="Yamane H."/>
            <person name="Yoshiki S."/>
            <person name="Yoshihara R."/>
            <person name="Yukawa K."/>
            <person name="Zhong H."/>
            <person name="Yano M."/>
            <person name="Yuan Q."/>
            <person name="Ouyang S."/>
            <person name="Liu J."/>
            <person name="Jones K.M."/>
            <person name="Gansberger K."/>
            <person name="Moffat K."/>
            <person name="Hill J."/>
            <person name="Bera J."/>
            <person name="Fadrosh D."/>
            <person name="Jin S."/>
            <person name="Johri S."/>
            <person name="Kim M."/>
            <person name="Overton L."/>
            <person name="Reardon M."/>
            <person name="Tsitrin T."/>
            <person name="Vuong H."/>
            <person name="Weaver B."/>
            <person name="Ciecko A."/>
            <person name="Tallon L."/>
            <person name="Jackson J."/>
            <person name="Pai G."/>
            <person name="Aken S.V."/>
            <person name="Utterback T."/>
            <person name="Reidmuller S."/>
            <person name="Feldblyum T."/>
            <person name="Hsiao J."/>
            <person name="Zismann V."/>
            <person name="Iobst S."/>
            <person name="de Vazeille A.R."/>
            <person name="Buell C.R."/>
            <person name="Ying K."/>
            <person name="Li Y."/>
            <person name="Lu T."/>
            <person name="Huang Y."/>
            <person name="Zhao Q."/>
            <person name="Feng Q."/>
            <person name="Zhang L."/>
            <person name="Zhu J."/>
            <person name="Weng Q."/>
            <person name="Mu J."/>
            <person name="Lu Y."/>
            <person name="Fan D."/>
            <person name="Liu Y."/>
            <person name="Guan J."/>
            <person name="Zhang Y."/>
            <person name="Yu S."/>
            <person name="Liu X."/>
            <person name="Zhang Y."/>
            <person name="Hong G."/>
            <person name="Han B."/>
            <person name="Choisne N."/>
            <person name="Demange N."/>
            <person name="Orjeda G."/>
            <person name="Samain S."/>
            <person name="Cattolico L."/>
            <person name="Pelletier E."/>
            <person name="Couloux A."/>
            <person name="Segurens B."/>
            <person name="Wincker P."/>
            <person name="D'Hont A."/>
            <person name="Scarpelli C."/>
            <person name="Weissenbach J."/>
            <person name="Salanoubat M."/>
            <person name="Quetier F."/>
            <person name="Yu Y."/>
            <person name="Kim H.R."/>
            <person name="Rambo T."/>
            <person name="Currie J."/>
            <person name="Collura K."/>
            <person name="Luo M."/>
            <person name="Yang T."/>
            <person name="Ammiraju J.S.S."/>
            <person name="Engler F."/>
            <person name="Soderlund C."/>
            <person name="Wing R.A."/>
            <person name="Palmer L.E."/>
            <person name="de la Bastide M."/>
            <person name="Spiegel L."/>
            <person name="Nascimento L."/>
            <person name="Zutavern T."/>
            <person name="O'Shaughnessy A."/>
            <person name="Dike S."/>
            <person name="Dedhia N."/>
            <person name="Preston R."/>
            <person name="Balija V."/>
            <person name="McCombie W.R."/>
            <person name="Chow T."/>
            <person name="Chen H."/>
            <person name="Chung M."/>
            <person name="Chen C."/>
            <person name="Shaw J."/>
            <person name="Wu H."/>
            <person name="Hsiao K."/>
            <person name="Chao Y."/>
            <person name="Chu M."/>
            <person name="Cheng C."/>
            <person name="Hour A."/>
            <person name="Lee P."/>
            <person name="Lin S."/>
            <person name="Lin Y."/>
            <person name="Liou J."/>
            <person name="Liu S."/>
            <person name="Hsing Y."/>
            <person name="Raghuvanshi S."/>
            <person name="Mohanty A."/>
            <person name="Bharti A.K."/>
            <person name="Gaur A."/>
            <person name="Gupta V."/>
            <person name="Kumar D."/>
            <person name="Ravi V."/>
            <person name="Vij S."/>
            <person name="Kapur A."/>
            <person name="Khurana P."/>
            <person name="Khurana P."/>
            <person name="Khurana J.P."/>
            <person name="Tyagi A.K."/>
            <person name="Gaikwad K."/>
            <person name="Singh A."/>
            <person name="Dalal V."/>
            <person name="Srivastava S."/>
            <person name="Dixit A."/>
            <person name="Pal A.K."/>
            <person name="Ghazi I.A."/>
            <person name="Yadav M."/>
            <person name="Pandit A."/>
            <person name="Bhargava A."/>
            <person name="Sureshbabu K."/>
            <person name="Batra K."/>
            <person name="Sharma T.R."/>
            <person name="Mohapatra T."/>
            <person name="Singh N.K."/>
            <person name="Messing J."/>
            <person name="Nelson A.B."/>
            <person name="Fuks G."/>
            <person name="Kavchok S."/>
            <person name="Keizer G."/>
            <person name="Linton E."/>
            <person name="Llaca V."/>
            <person name="Song R."/>
            <person name="Tanyolac B."/>
            <person name="Young S."/>
            <person name="Ho-Il K."/>
            <person name="Hahn J.H."/>
            <person name="Sangsakoo G."/>
            <person name="Vanavichit A."/>
            <person name="de Mattos Luiz.A.T."/>
            <person name="Zimmer P.D."/>
            <person name="Malone G."/>
            <person name="Dellagostin O."/>
            <person name="de Oliveira A.C."/>
            <person name="Bevan M."/>
            <person name="Bancroft I."/>
            <person name="Minx P."/>
            <person name="Cordum H."/>
            <person name="Wilson R."/>
            <person name="Cheng Z."/>
            <person name="Jin W."/>
            <person name="Jiang J."/>
            <person name="Leong S.A."/>
            <person name="Iwama H."/>
            <person name="Gojobori T."/>
            <person name="Itoh T."/>
            <person name="Niimura Y."/>
            <person name="Fujii Y."/>
            <person name="Habara T."/>
            <person name="Sakai H."/>
            <person name="Sato Y."/>
            <person name="Wilson G."/>
            <person name="Kumar K."/>
            <person name="McCouch S."/>
            <person name="Juretic N."/>
            <person name="Hoen D."/>
            <person name="Wright S."/>
            <person name="Bruskiewich R."/>
            <person name="Bureau T."/>
            <person name="Miyao A."/>
            <person name="Hirochika H."/>
            <person name="Nishikawa T."/>
            <person name="Kadowaki K."/>
            <person name="Sugiura M."/>
            <person name="Burr B."/>
            <person name="Sasaki T."/>
        </authorList>
    </citation>
    <scope>NUCLEOTIDE SEQUENCE [LARGE SCALE GENOMIC DNA]</scope>
    <source>
        <strain evidence="7">cv. Nipponbare</strain>
    </source>
</reference>
<proteinExistence type="predicted"/>
<keyword evidence="2" id="KW-0677">Repeat</keyword>
<dbReference type="Gramene" id="Os12t0594000-00">
    <property type="protein sequence ID" value="Os12t0594000-00"/>
    <property type="gene ID" value="Os12g0594000"/>
</dbReference>
<dbReference type="SMART" id="SM00320">
    <property type="entry name" value="WD40"/>
    <property type="match status" value="7"/>
</dbReference>
<feature type="repeat" description="WD" evidence="3">
    <location>
        <begin position="334"/>
        <end position="375"/>
    </location>
</feature>
<protein>
    <submittedName>
        <fullName evidence="6">Os12g0594000 protein</fullName>
    </submittedName>
</protein>
<evidence type="ECO:0000313" key="7">
    <source>
        <dbReference type="Proteomes" id="UP000059680"/>
    </source>
</evidence>
<dbReference type="InterPro" id="IPR045182">
    <property type="entry name" value="JINGUBANG-like"/>
</dbReference>
<gene>
    <name evidence="6" type="ordered locus">Os12g0594000</name>
    <name evidence="6" type="ORF">OSNPB_120594000</name>
</gene>
<name>A0A0P0YBW3_ORYSJ</name>
<reference evidence="6 7" key="3">
    <citation type="journal article" date="2013" name="Rice">
        <title>Improvement of the Oryza sativa Nipponbare reference genome using next generation sequence and optical map data.</title>
        <authorList>
            <person name="Kawahara Y."/>
            <person name="de la Bastide M."/>
            <person name="Hamilton J.P."/>
            <person name="Kanamori H."/>
            <person name="McCombie W.R."/>
            <person name="Ouyang S."/>
            <person name="Schwartz D.C."/>
            <person name="Tanaka T."/>
            <person name="Wu J."/>
            <person name="Zhou S."/>
            <person name="Childs K.L."/>
            <person name="Davidson R.M."/>
            <person name="Lin H."/>
            <person name="Quesada-Ocampo L."/>
            <person name="Vaillancourt B."/>
            <person name="Sakai H."/>
            <person name="Lee S.S."/>
            <person name="Kim J."/>
            <person name="Numa H."/>
            <person name="Itoh T."/>
            <person name="Buell C.R."/>
            <person name="Matsumoto T."/>
        </authorList>
    </citation>
    <scope>NUCLEOTIDE SEQUENCE [LARGE SCALE GENOMIC DNA]</scope>
    <source>
        <strain evidence="7">cv. Nipponbare</strain>
    </source>
</reference>
<dbReference type="OMA" id="WRVSSTP"/>
<evidence type="ECO:0000256" key="4">
    <source>
        <dbReference type="SAM" id="MobiDB-lite"/>
    </source>
</evidence>
<dbReference type="InterPro" id="IPR015943">
    <property type="entry name" value="WD40/YVTN_repeat-like_dom_sf"/>
</dbReference>
<keyword evidence="5" id="KW-1133">Transmembrane helix</keyword>
<organism evidence="6 7">
    <name type="scientific">Oryza sativa subsp. japonica</name>
    <name type="common">Rice</name>
    <dbReference type="NCBI Taxonomy" id="39947"/>
    <lineage>
        <taxon>Eukaryota</taxon>
        <taxon>Viridiplantae</taxon>
        <taxon>Streptophyta</taxon>
        <taxon>Embryophyta</taxon>
        <taxon>Tracheophyta</taxon>
        <taxon>Spermatophyta</taxon>
        <taxon>Magnoliopsida</taxon>
        <taxon>Liliopsida</taxon>
        <taxon>Poales</taxon>
        <taxon>Poaceae</taxon>
        <taxon>BOP clade</taxon>
        <taxon>Oryzoideae</taxon>
        <taxon>Oryzeae</taxon>
        <taxon>Oryzinae</taxon>
        <taxon>Oryza</taxon>
        <taxon>Oryza sativa</taxon>
    </lineage>
</organism>
<dbReference type="InterPro" id="IPR036322">
    <property type="entry name" value="WD40_repeat_dom_sf"/>
</dbReference>
<evidence type="ECO:0000256" key="3">
    <source>
        <dbReference type="PROSITE-ProRule" id="PRU00221"/>
    </source>
</evidence>
<feature type="transmembrane region" description="Helical" evidence="5">
    <location>
        <begin position="108"/>
        <end position="127"/>
    </location>
</feature>
<dbReference type="SMR" id="A0A0P0YBW3"/>
<dbReference type="PROSITE" id="PS50294">
    <property type="entry name" value="WD_REPEATS_REGION"/>
    <property type="match status" value="2"/>
</dbReference>
<feature type="repeat" description="WD" evidence="3">
    <location>
        <begin position="376"/>
        <end position="407"/>
    </location>
</feature>
<feature type="region of interest" description="Disordered" evidence="4">
    <location>
        <begin position="156"/>
        <end position="181"/>
    </location>
</feature>
<evidence type="ECO:0000313" key="6">
    <source>
        <dbReference type="EMBL" id="BAT17899.1"/>
    </source>
</evidence>
<evidence type="ECO:0000256" key="2">
    <source>
        <dbReference type="ARBA" id="ARBA00022737"/>
    </source>
</evidence>
<dbReference type="STRING" id="39947.A0A0P0YBW3"/>
<accession>A0A0P0YBW3</accession>
<dbReference type="AlphaFoldDB" id="A0A0P0YBW3"/>
<dbReference type="PaxDb" id="39947-A0A0P0YBW3"/>
<dbReference type="Pfam" id="PF00400">
    <property type="entry name" value="WD40"/>
    <property type="match status" value="4"/>
</dbReference>
<dbReference type="EMBL" id="AP014968">
    <property type="protein sequence ID" value="BAT17899.1"/>
    <property type="molecule type" value="Genomic_DNA"/>
</dbReference>
<keyword evidence="7" id="KW-1185">Reference proteome</keyword>
<dbReference type="InterPro" id="IPR020472">
    <property type="entry name" value="WD40_PAC1"/>
</dbReference>
<feature type="repeat" description="WD" evidence="3">
    <location>
        <begin position="475"/>
        <end position="504"/>
    </location>
</feature>
<feature type="repeat" description="WD" evidence="3">
    <location>
        <begin position="518"/>
        <end position="566"/>
    </location>
</feature>
<keyword evidence="5" id="KW-0812">Transmembrane</keyword>
<dbReference type="PANTHER" id="PTHR22844:SF370">
    <property type="entry name" value="OS12G0594000 PROTEIN"/>
    <property type="match status" value="1"/>
</dbReference>
<dbReference type="InParanoid" id="A0A0P0YBW3"/>
<dbReference type="CDD" id="cd00200">
    <property type="entry name" value="WD40"/>
    <property type="match status" value="1"/>
</dbReference>